<proteinExistence type="predicted"/>
<dbReference type="Proteomes" id="UP000600565">
    <property type="component" value="Unassembled WGS sequence"/>
</dbReference>
<evidence type="ECO:0000313" key="3">
    <source>
        <dbReference type="Proteomes" id="UP000600565"/>
    </source>
</evidence>
<accession>A0ABR8XLA4</accession>
<protein>
    <submittedName>
        <fullName evidence="2">ABC transporter permease</fullName>
    </submittedName>
</protein>
<organism evidence="2 3">
    <name type="scientific">Solibacillus merdavium</name>
    <dbReference type="NCBI Taxonomy" id="2762218"/>
    <lineage>
        <taxon>Bacteria</taxon>
        <taxon>Bacillati</taxon>
        <taxon>Bacillota</taxon>
        <taxon>Bacilli</taxon>
        <taxon>Bacillales</taxon>
        <taxon>Caryophanaceae</taxon>
        <taxon>Solibacillus</taxon>
    </lineage>
</organism>
<keyword evidence="1" id="KW-0472">Membrane</keyword>
<comment type="caution">
    <text evidence="2">The sequence shown here is derived from an EMBL/GenBank/DDBJ whole genome shotgun (WGS) entry which is preliminary data.</text>
</comment>
<keyword evidence="1" id="KW-1133">Transmembrane helix</keyword>
<feature type="transmembrane region" description="Helical" evidence="1">
    <location>
        <begin position="149"/>
        <end position="169"/>
    </location>
</feature>
<dbReference type="RefSeq" id="WP_191703285.1">
    <property type="nucleotide sequence ID" value="NZ_JACSPW010000004.1"/>
</dbReference>
<feature type="transmembrane region" description="Helical" evidence="1">
    <location>
        <begin position="21"/>
        <end position="39"/>
    </location>
</feature>
<feature type="transmembrane region" description="Helical" evidence="1">
    <location>
        <begin position="202"/>
        <end position="221"/>
    </location>
</feature>
<evidence type="ECO:0000313" key="2">
    <source>
        <dbReference type="EMBL" id="MBD8032694.1"/>
    </source>
</evidence>
<name>A0ABR8XLA4_9BACL</name>
<gene>
    <name evidence="2" type="ORF">H9632_06410</name>
</gene>
<sequence>MLNLMRLEMKKYKLGSYIKGAVLANIVIAVTFVAMLFISHAESELVFNNYTEALATIDAIIRAIFIIFAATLISKLIIVEFKSKTINTLFLYPINRKKLIAAKLVIVILFTFVSIIFSNVFVTAVFSVVTDYFVLLPGTLTAAIITQHASAVLMNAIATAGICLIPLYFGMKKYSVPATIISSILIVLVVSSNSGSFSLNDIIVIPITLAIIGVSIAYFSIRNIDKTDLK</sequence>
<dbReference type="Pfam" id="PF12730">
    <property type="entry name" value="ABC2_membrane_4"/>
    <property type="match status" value="1"/>
</dbReference>
<reference evidence="2 3" key="1">
    <citation type="submission" date="2020-08" db="EMBL/GenBank/DDBJ databases">
        <title>A Genomic Blueprint of the Chicken Gut Microbiome.</title>
        <authorList>
            <person name="Gilroy R."/>
            <person name="Ravi A."/>
            <person name="Getino M."/>
            <person name="Pursley I."/>
            <person name="Horton D.L."/>
            <person name="Alikhan N.-F."/>
            <person name="Baker D."/>
            <person name="Gharbi K."/>
            <person name="Hall N."/>
            <person name="Watson M."/>
            <person name="Adriaenssens E.M."/>
            <person name="Foster-Nyarko E."/>
            <person name="Jarju S."/>
            <person name="Secka A."/>
            <person name="Antonio M."/>
            <person name="Oren A."/>
            <person name="Chaudhuri R."/>
            <person name="La Ragione R.M."/>
            <person name="Hildebrand F."/>
            <person name="Pallen M.J."/>
        </authorList>
    </citation>
    <scope>NUCLEOTIDE SEQUENCE [LARGE SCALE GENOMIC DNA]</scope>
    <source>
        <strain evidence="2 3">Sa1YVA6</strain>
    </source>
</reference>
<evidence type="ECO:0000256" key="1">
    <source>
        <dbReference type="SAM" id="Phobius"/>
    </source>
</evidence>
<feature type="transmembrane region" description="Helical" evidence="1">
    <location>
        <begin position="59"/>
        <end position="79"/>
    </location>
</feature>
<keyword evidence="3" id="KW-1185">Reference proteome</keyword>
<dbReference type="EMBL" id="JACSPW010000004">
    <property type="protein sequence ID" value="MBD8032694.1"/>
    <property type="molecule type" value="Genomic_DNA"/>
</dbReference>
<feature type="transmembrane region" description="Helical" evidence="1">
    <location>
        <begin position="176"/>
        <end position="196"/>
    </location>
</feature>
<feature type="transmembrane region" description="Helical" evidence="1">
    <location>
        <begin position="100"/>
        <end position="129"/>
    </location>
</feature>
<keyword evidence="1" id="KW-0812">Transmembrane</keyword>